<comment type="caution">
    <text evidence="2">The sequence shown here is derived from an EMBL/GenBank/DDBJ whole genome shotgun (WGS) entry which is preliminary data.</text>
</comment>
<dbReference type="InterPro" id="IPR055768">
    <property type="entry name" value="DUF7344"/>
</dbReference>
<protein>
    <recommendedName>
        <fullName evidence="1">DUF7344 domain-containing protein</fullName>
    </recommendedName>
</protein>
<dbReference type="Proteomes" id="UP000017840">
    <property type="component" value="Unassembled WGS sequence"/>
</dbReference>
<dbReference type="RefSeq" id="WP_023392837.1">
    <property type="nucleotide sequence ID" value="NZ_ASGZ01000002.1"/>
</dbReference>
<evidence type="ECO:0000313" key="3">
    <source>
        <dbReference type="Proteomes" id="UP000017840"/>
    </source>
</evidence>
<feature type="domain" description="DUF7344" evidence="1">
    <location>
        <begin position="34"/>
        <end position="111"/>
    </location>
</feature>
<sequence length="141" mass="15445">MGDSNGGEGSGERSALSITDCEIAEEVLADETVFESLSHPHRRYICYALAKNPEWSLVDLATELTALENDVAPETVTDPEKEQMYIELYHSHVPKLVDLGVVAFDEVSERVSAGANADRVLAALKGVSAERSQPSEQREQR</sequence>
<proteinExistence type="predicted"/>
<reference evidence="2 3" key="1">
    <citation type="journal article" date="2013" name="Genome Announc.">
        <title>Draft Genome Sequence of 'Candidatus Halobonum tyrrellensis' Strain G22, Isolated from the Hypersaline Waters of Lake Tyrrell, Australia.</title>
        <authorList>
            <person name="Ugalde J.A."/>
            <person name="Narasingarao P."/>
            <person name="Kuo S."/>
            <person name="Podell S."/>
            <person name="Allen E.E."/>
        </authorList>
    </citation>
    <scope>NUCLEOTIDE SEQUENCE [LARGE SCALE GENOMIC DNA]</scope>
    <source>
        <strain evidence="2 3">G22</strain>
    </source>
</reference>
<dbReference type="eggNOG" id="arCOG03828">
    <property type="taxonomic scope" value="Archaea"/>
</dbReference>
<name>V4HK22_9EURY</name>
<evidence type="ECO:0000313" key="2">
    <source>
        <dbReference type="EMBL" id="ESP90133.1"/>
    </source>
</evidence>
<evidence type="ECO:0000259" key="1">
    <source>
        <dbReference type="Pfam" id="PF24035"/>
    </source>
</evidence>
<dbReference type="EMBL" id="ASGZ01000002">
    <property type="protein sequence ID" value="ESP90133.1"/>
    <property type="molecule type" value="Genomic_DNA"/>
</dbReference>
<organism evidence="2 3">
    <name type="scientific">Candidatus Halobonum tyrrellensis G22</name>
    <dbReference type="NCBI Taxonomy" id="1324957"/>
    <lineage>
        <taxon>Archaea</taxon>
        <taxon>Methanobacteriati</taxon>
        <taxon>Methanobacteriota</taxon>
        <taxon>Stenosarchaea group</taxon>
        <taxon>Halobacteria</taxon>
        <taxon>Halobacteriales</taxon>
        <taxon>Haloferacaceae</taxon>
        <taxon>Candidatus Halobonum</taxon>
    </lineage>
</organism>
<dbReference type="Pfam" id="PF24035">
    <property type="entry name" value="DUF7344"/>
    <property type="match status" value="1"/>
</dbReference>
<gene>
    <name evidence="2" type="ORF">K933_01192</name>
</gene>
<dbReference type="OrthoDB" id="308429at2157"/>
<dbReference type="Gene3D" id="1.10.10.10">
    <property type="entry name" value="Winged helix-like DNA-binding domain superfamily/Winged helix DNA-binding domain"/>
    <property type="match status" value="1"/>
</dbReference>
<keyword evidence="3" id="KW-1185">Reference proteome</keyword>
<dbReference type="InterPro" id="IPR036388">
    <property type="entry name" value="WH-like_DNA-bd_sf"/>
</dbReference>
<dbReference type="AlphaFoldDB" id="V4HK22"/>
<accession>V4HK22</accession>
<dbReference type="STRING" id="1324957.K933_01192"/>